<dbReference type="InterPro" id="IPR050834">
    <property type="entry name" value="Glycosyltransf_2"/>
</dbReference>
<dbReference type="RefSeq" id="WP_171566390.1">
    <property type="nucleotide sequence ID" value="NZ_OY569118.1"/>
</dbReference>
<dbReference type="CDD" id="cd06433">
    <property type="entry name" value="GT_2_WfgS_like"/>
    <property type="match status" value="1"/>
</dbReference>
<reference evidence="2" key="1">
    <citation type="submission" date="2023-07" db="EMBL/GenBank/DDBJ databases">
        <authorList>
            <person name="Ivanov I."/>
            <person name="Teneva D."/>
            <person name="Stoikov I."/>
        </authorList>
    </citation>
    <scope>NUCLEOTIDE SEQUENCE</scope>
    <source>
        <strain evidence="2">4475</strain>
    </source>
</reference>
<sequence>MSQQDLPLVSIITPSYNQAGFIAETIQSVLSQDYPNIEHIVVDGGSTDGTVALLQQYSSTLGERFRFVSEPDRGQSHAVNKGVAMAKGEIIGWLNSDDTYVAGAVRKAVQALRQHPEWAMVHGNCFVINKNSRASSSLTVSTATLQRLYESCCVCQPAAFFRKHVFQQLGGVDESLHFCMDYDLWIRIAKHYTIGYIPEHLANTRVHESSKTATQWHSVGIPEVLQTVVKHFGSISNTWMRYAAPYLRMGTYSLLRQIKANAARKQTPKVTHMNRYKDLWVPPMFTATVEADPSSPAHLLLVKGRSSQHIPSPYEQGVHFQCSVVVNGRLMAVHQITKPSFSLEIPLDKSRLKNDVAIFSSRFISLENQVYPMKRQVSFIAEDVLPLSQDEARLYQTIQHASRTP</sequence>
<keyword evidence="3" id="KW-1185">Reference proteome</keyword>
<dbReference type="EMBL" id="OY569118">
    <property type="protein sequence ID" value="CAJ1003491.1"/>
    <property type="molecule type" value="Genomic_DNA"/>
</dbReference>
<dbReference type="Gene3D" id="3.90.550.10">
    <property type="entry name" value="Spore Coat Polysaccharide Biosynthesis Protein SpsA, Chain A"/>
    <property type="match status" value="1"/>
</dbReference>
<evidence type="ECO:0000259" key="1">
    <source>
        <dbReference type="Pfam" id="PF00535"/>
    </source>
</evidence>
<dbReference type="AlphaFoldDB" id="A0AA48MC03"/>
<dbReference type="KEGG" id="bayd:BSPP4475_14320"/>
<evidence type="ECO:0000313" key="2">
    <source>
        <dbReference type="EMBL" id="CAJ1003491.1"/>
    </source>
</evidence>
<feature type="domain" description="Glycosyltransferase 2-like" evidence="1">
    <location>
        <begin position="10"/>
        <end position="169"/>
    </location>
</feature>
<accession>A0AA48MC03</accession>
<dbReference type="PANTHER" id="PTHR43685">
    <property type="entry name" value="GLYCOSYLTRANSFERASE"/>
    <property type="match status" value="1"/>
</dbReference>
<dbReference type="Pfam" id="PF00535">
    <property type="entry name" value="Glycos_transf_2"/>
    <property type="match status" value="1"/>
</dbReference>
<dbReference type="Proteomes" id="UP001189619">
    <property type="component" value="Chromosome"/>
</dbReference>
<dbReference type="SUPFAM" id="SSF53448">
    <property type="entry name" value="Nucleotide-diphospho-sugar transferases"/>
    <property type="match status" value="1"/>
</dbReference>
<proteinExistence type="predicted"/>
<name>A0AA48MC03_9BACL</name>
<dbReference type="InterPro" id="IPR029044">
    <property type="entry name" value="Nucleotide-diphossugar_trans"/>
</dbReference>
<dbReference type="PANTHER" id="PTHR43685:SF2">
    <property type="entry name" value="GLYCOSYLTRANSFERASE 2-LIKE DOMAIN-CONTAINING PROTEIN"/>
    <property type="match status" value="1"/>
</dbReference>
<evidence type="ECO:0000313" key="3">
    <source>
        <dbReference type="Proteomes" id="UP001189619"/>
    </source>
</evidence>
<protein>
    <submittedName>
        <fullName evidence="2">Glyco-trans-2-like domain-containing protein</fullName>
    </submittedName>
</protein>
<dbReference type="InterPro" id="IPR001173">
    <property type="entry name" value="Glyco_trans_2-like"/>
</dbReference>
<organism evidence="2 3">
    <name type="scientific">Brevibacillus aydinogluensis</name>
    <dbReference type="NCBI Taxonomy" id="927786"/>
    <lineage>
        <taxon>Bacteria</taxon>
        <taxon>Bacillati</taxon>
        <taxon>Bacillota</taxon>
        <taxon>Bacilli</taxon>
        <taxon>Bacillales</taxon>
        <taxon>Paenibacillaceae</taxon>
        <taxon>Brevibacillus</taxon>
    </lineage>
</organism>
<gene>
    <name evidence="2" type="ORF">BSPP4475_14320</name>
</gene>